<reference evidence="1 2" key="1">
    <citation type="journal article" date="2017" name="Curr. Biol.">
        <title>The Evolution of Venom by Co-option of Single-Copy Genes.</title>
        <authorList>
            <person name="Martinson E.O."/>
            <person name="Mrinalini"/>
            <person name="Kelkar Y.D."/>
            <person name="Chang C.H."/>
            <person name="Werren J.H."/>
        </authorList>
    </citation>
    <scope>NUCLEOTIDE SEQUENCE [LARGE SCALE GENOMIC DNA]</scope>
    <source>
        <strain evidence="1 2">Alberta</strain>
        <tissue evidence="1">Whole body</tissue>
    </source>
</reference>
<keyword evidence="2" id="KW-1185">Reference proteome</keyword>
<gene>
    <name evidence="1" type="ORF">TSAR_004067</name>
</gene>
<dbReference type="OrthoDB" id="6740702at2759"/>
<evidence type="ECO:0000313" key="1">
    <source>
        <dbReference type="EMBL" id="OXU23160.1"/>
    </source>
</evidence>
<organism evidence="1 2">
    <name type="scientific">Trichomalopsis sarcophagae</name>
    <dbReference type="NCBI Taxonomy" id="543379"/>
    <lineage>
        <taxon>Eukaryota</taxon>
        <taxon>Metazoa</taxon>
        <taxon>Ecdysozoa</taxon>
        <taxon>Arthropoda</taxon>
        <taxon>Hexapoda</taxon>
        <taxon>Insecta</taxon>
        <taxon>Pterygota</taxon>
        <taxon>Neoptera</taxon>
        <taxon>Endopterygota</taxon>
        <taxon>Hymenoptera</taxon>
        <taxon>Apocrita</taxon>
        <taxon>Proctotrupomorpha</taxon>
        <taxon>Chalcidoidea</taxon>
        <taxon>Pteromalidae</taxon>
        <taxon>Pteromalinae</taxon>
        <taxon>Trichomalopsis</taxon>
    </lineage>
</organism>
<comment type="caution">
    <text evidence="1">The sequence shown here is derived from an EMBL/GenBank/DDBJ whole genome shotgun (WGS) entry which is preliminary data.</text>
</comment>
<name>A0A232EY13_9HYME</name>
<dbReference type="Proteomes" id="UP000215335">
    <property type="component" value="Unassembled WGS sequence"/>
</dbReference>
<dbReference type="AlphaFoldDB" id="A0A232EY13"/>
<dbReference type="EMBL" id="NNAY01001710">
    <property type="protein sequence ID" value="OXU23160.1"/>
    <property type="molecule type" value="Genomic_DNA"/>
</dbReference>
<sequence length="236" mass="27082">MELVIRDIYSYIISLCNENDMIGVSVRSLNFARGGLSLRLVLNFFYNDLWNLISGLAQSNEDFQIYESFILTLTFINIPNGGRGGKITIIKCLPRALIVGEAFMTYKKFFSIEAIDIWNIVRDRRRGMQKERASLLTINANVVIPANGGEPLFYDGRPLLNSNSFDVINLLYDVRRRHFDTILNLTGAARKRFFCEHCNKSYRYVDEHRCTAKCDRCFCAPSCNSNIDIIKCVECN</sequence>
<proteinExistence type="predicted"/>
<protein>
    <submittedName>
        <fullName evidence="1">Uncharacterized protein</fullName>
    </submittedName>
</protein>
<accession>A0A232EY13</accession>
<evidence type="ECO:0000313" key="2">
    <source>
        <dbReference type="Proteomes" id="UP000215335"/>
    </source>
</evidence>